<evidence type="ECO:0000256" key="1">
    <source>
        <dbReference type="SAM" id="MobiDB-lite"/>
    </source>
</evidence>
<accession>D9PF87</accession>
<reference evidence="2" key="1">
    <citation type="submission" date="2010-07" db="EMBL/GenBank/DDBJ databases">
        <authorList>
            <consortium name="CONSOLIDER consortium CSD2007-00005"/>
            <person name="Guazzaroni M.-E."/>
            <person name="Richter M."/>
            <person name="Garcia-Salamanca A."/>
            <person name="Yarza P."/>
            <person name="Ferrer M."/>
        </authorList>
    </citation>
    <scope>NUCLEOTIDE SEQUENCE</scope>
</reference>
<feature type="non-terminal residue" evidence="2">
    <location>
        <position position="1"/>
    </location>
</feature>
<sequence>QEPGRRVGDYTSGALDGYDQDDVKGLLENRLDKAREDLEDAREAVKALCEPVDAPDSRRITSTISVPSSLATPNNSRTTSRNG</sequence>
<proteinExistence type="predicted"/>
<dbReference type="EMBL" id="ADZX01000028">
    <property type="protein sequence ID" value="EFK97776.1"/>
    <property type="molecule type" value="Genomic_DNA"/>
</dbReference>
<reference evidence="2" key="2">
    <citation type="journal article" date="2011" name="Microb. Ecol.">
        <title>Taxonomic and Functional Metagenomic Profiling of the Microbial Community in the Anoxic Sediment of a Sub-saline Shallow Lake (Laguna de Carrizo, Central Spain).</title>
        <authorList>
            <person name="Ferrer M."/>
            <person name="Guazzaroni M.E."/>
            <person name="Richter M."/>
            <person name="Garcia-Salamanca A."/>
            <person name="Yarza P."/>
            <person name="Suarez-Suarez A."/>
            <person name="Solano J."/>
            <person name="Alcaide M."/>
            <person name="van Dillewijn P."/>
            <person name="Molina-Henares M.A."/>
            <person name="Lopez-Cortes N."/>
            <person name="Al-Ramahi Y."/>
            <person name="Guerrero C."/>
            <person name="Acosta A."/>
            <person name="de Eugenio L.I."/>
            <person name="Martinez V."/>
            <person name="Marques S."/>
            <person name="Rojo F."/>
            <person name="Santero E."/>
            <person name="Genilloud O."/>
            <person name="Perez-Perez J."/>
            <person name="Rossello-Mora R."/>
            <person name="Ramos J.L."/>
        </authorList>
    </citation>
    <scope>NUCLEOTIDE SEQUENCE</scope>
</reference>
<organism evidence="2">
    <name type="scientific">sediment metagenome</name>
    <dbReference type="NCBI Taxonomy" id="749907"/>
    <lineage>
        <taxon>unclassified sequences</taxon>
        <taxon>metagenomes</taxon>
        <taxon>ecological metagenomes</taxon>
    </lineage>
</organism>
<protein>
    <submittedName>
        <fullName evidence="2">Uncharacterized protein</fullName>
    </submittedName>
</protein>
<gene>
    <name evidence="2" type="ORF">LDC_0165</name>
</gene>
<feature type="region of interest" description="Disordered" evidence="1">
    <location>
        <begin position="54"/>
        <end position="83"/>
    </location>
</feature>
<name>D9PF87_9ZZZZ</name>
<feature type="compositionally biased region" description="Polar residues" evidence="1">
    <location>
        <begin position="60"/>
        <end position="83"/>
    </location>
</feature>
<dbReference type="AlphaFoldDB" id="D9PF87"/>
<comment type="caution">
    <text evidence="2">The sequence shown here is derived from an EMBL/GenBank/DDBJ whole genome shotgun (WGS) entry which is preliminary data.</text>
</comment>
<feature type="region of interest" description="Disordered" evidence="1">
    <location>
        <begin position="1"/>
        <end position="20"/>
    </location>
</feature>
<evidence type="ECO:0000313" key="2">
    <source>
        <dbReference type="EMBL" id="EFK97776.1"/>
    </source>
</evidence>